<feature type="transmembrane region" description="Helical" evidence="8">
    <location>
        <begin position="74"/>
        <end position="93"/>
    </location>
</feature>
<dbReference type="EMBL" id="JACWMX010000007">
    <property type="protein sequence ID" value="MBD1394708.1"/>
    <property type="molecule type" value="Genomic_DNA"/>
</dbReference>
<dbReference type="InterPro" id="IPR028362">
    <property type="entry name" value="AlgI"/>
</dbReference>
<dbReference type="PANTHER" id="PTHR13285:SF18">
    <property type="entry name" value="PROTEIN-CYSTEINE N-PALMITOYLTRANSFERASE RASP"/>
    <property type="match status" value="1"/>
</dbReference>
<dbReference type="GO" id="GO:0042121">
    <property type="term" value="P:alginic acid biosynthetic process"/>
    <property type="evidence" value="ECO:0007669"/>
    <property type="project" value="InterPro"/>
</dbReference>
<dbReference type="PIRSF" id="PIRSF016636">
    <property type="entry name" value="AlgI_DltB"/>
    <property type="match status" value="1"/>
</dbReference>
<proteinExistence type="inferred from homology"/>
<feature type="transmembrane region" description="Helical" evidence="8">
    <location>
        <begin position="113"/>
        <end position="136"/>
    </location>
</feature>
<keyword evidence="3 7" id="KW-1003">Cell membrane</keyword>
<dbReference type="InterPro" id="IPR004299">
    <property type="entry name" value="MBOAT_fam"/>
</dbReference>
<evidence type="ECO:0000256" key="1">
    <source>
        <dbReference type="ARBA" id="ARBA00004651"/>
    </source>
</evidence>
<evidence type="ECO:0000256" key="8">
    <source>
        <dbReference type="SAM" id="Phobius"/>
    </source>
</evidence>
<comment type="similarity">
    <text evidence="2 7">Belongs to the membrane-bound acyltransferase family.</text>
</comment>
<keyword evidence="5 8" id="KW-1133">Transmembrane helix</keyword>
<dbReference type="PANTHER" id="PTHR13285">
    <property type="entry name" value="ACYLTRANSFERASE"/>
    <property type="match status" value="1"/>
</dbReference>
<keyword evidence="7" id="KW-0012">Acyltransferase</keyword>
<protein>
    <submittedName>
        <fullName evidence="9">MBOAT family protein</fullName>
    </submittedName>
</protein>
<gene>
    <name evidence="9" type="ORF">IDJ76_16485</name>
</gene>
<evidence type="ECO:0000313" key="10">
    <source>
        <dbReference type="Proteomes" id="UP000619078"/>
    </source>
</evidence>
<feature type="transmembrane region" description="Helical" evidence="8">
    <location>
        <begin position="404"/>
        <end position="427"/>
    </location>
</feature>
<evidence type="ECO:0000313" key="9">
    <source>
        <dbReference type="EMBL" id="MBD1394708.1"/>
    </source>
</evidence>
<keyword evidence="10" id="KW-1185">Reference proteome</keyword>
<dbReference type="AlphaFoldDB" id="A0A926NZC1"/>
<feature type="transmembrane region" description="Helical" evidence="8">
    <location>
        <begin position="365"/>
        <end position="384"/>
    </location>
</feature>
<evidence type="ECO:0000256" key="5">
    <source>
        <dbReference type="ARBA" id="ARBA00022989"/>
    </source>
</evidence>
<sequence length="470" mass="54668">MLFNSLLFLLFFLTVTPVYYLLPHKARWGWLLAASCYFYMYFKPVYILIIFFTIIIDYIAGIVIEKSEGRRRKFFLILSLAANIGVLAFYKYFNFLAENINFIGSSFHAPEIPLLNLILPIGLSFHTFQAMSYTIEVYRGNQKAERHLGIYSLYVMFYPQMVAGPIERPQHILPQLHRVNNYNTKNLVTGIFLMLVGLFKKVVIADRLGLYVDPLFANLHAHSALEMMVGIFFFAFQIYCDFSGYSDIAVGAGLTLGIELMRNFNYPFTSTSITEYWRRWHISLSTWLSDYVFTPILINKRDWGKGAVYFGLTVTFFVSGLWHGAGWPFIIWGLLHSVAMCYEVYTKKRRTKLAKKIPAKLYQSLSVVFTFMYLLFAWIFFRAHTIQDAFFMLGHIVTFHNMSYTAAGLMNIKEVFYCLLIIILLMAGEKNLYKIAELSISKKIMASIVLFIFCYFLGVFNEAQFIYFQF</sequence>
<keyword evidence="7" id="KW-0808">Transferase</keyword>
<keyword evidence="6 7" id="KW-0472">Membrane</keyword>
<comment type="caution">
    <text evidence="9">The sequence shown here is derived from an EMBL/GenBank/DDBJ whole genome shotgun (WGS) entry which is preliminary data.</text>
</comment>
<evidence type="ECO:0000256" key="4">
    <source>
        <dbReference type="ARBA" id="ARBA00022692"/>
    </source>
</evidence>
<dbReference type="InterPro" id="IPR024194">
    <property type="entry name" value="Ac/AlaTfrase_AlgI/DltB"/>
</dbReference>
<feature type="transmembrane region" description="Helical" evidence="8">
    <location>
        <begin position="215"/>
        <end position="236"/>
    </location>
</feature>
<feature type="transmembrane region" description="Helical" evidence="8">
    <location>
        <begin position="448"/>
        <end position="468"/>
    </location>
</feature>
<feature type="transmembrane region" description="Helical" evidence="8">
    <location>
        <begin position="329"/>
        <end position="345"/>
    </location>
</feature>
<keyword evidence="4 8" id="KW-0812">Transmembrane</keyword>
<evidence type="ECO:0000256" key="7">
    <source>
        <dbReference type="PIRNR" id="PIRNR016636"/>
    </source>
</evidence>
<dbReference type="InterPro" id="IPR051085">
    <property type="entry name" value="MB_O-acyltransferase"/>
</dbReference>
<evidence type="ECO:0000256" key="6">
    <source>
        <dbReference type="ARBA" id="ARBA00023136"/>
    </source>
</evidence>
<organism evidence="9 10">
    <name type="scientific">Mucilaginibacter glaciei</name>
    <dbReference type="NCBI Taxonomy" id="2772109"/>
    <lineage>
        <taxon>Bacteria</taxon>
        <taxon>Pseudomonadati</taxon>
        <taxon>Bacteroidota</taxon>
        <taxon>Sphingobacteriia</taxon>
        <taxon>Sphingobacteriales</taxon>
        <taxon>Sphingobacteriaceae</taxon>
        <taxon>Mucilaginibacter</taxon>
    </lineage>
</organism>
<name>A0A926NZC1_9SPHI</name>
<feature type="transmembrane region" description="Helical" evidence="8">
    <location>
        <begin position="186"/>
        <end position="203"/>
    </location>
</feature>
<evidence type="ECO:0000256" key="3">
    <source>
        <dbReference type="ARBA" id="ARBA00022475"/>
    </source>
</evidence>
<reference evidence="9" key="1">
    <citation type="submission" date="2020-09" db="EMBL/GenBank/DDBJ databases">
        <title>Novel species of Mucilaginibacter isolated from a glacier on the Tibetan Plateau.</title>
        <authorList>
            <person name="Liu Q."/>
            <person name="Xin Y.-H."/>
        </authorList>
    </citation>
    <scope>NUCLEOTIDE SEQUENCE</scope>
    <source>
        <strain evidence="9">ZB1P21</strain>
    </source>
</reference>
<dbReference type="PIRSF" id="PIRSF500217">
    <property type="entry name" value="AlgI"/>
    <property type="match status" value="1"/>
</dbReference>
<dbReference type="Proteomes" id="UP000619078">
    <property type="component" value="Unassembled WGS sequence"/>
</dbReference>
<evidence type="ECO:0000256" key="2">
    <source>
        <dbReference type="ARBA" id="ARBA00010323"/>
    </source>
</evidence>
<dbReference type="GO" id="GO:0005886">
    <property type="term" value="C:plasma membrane"/>
    <property type="evidence" value="ECO:0007669"/>
    <property type="project" value="UniProtKB-SubCell"/>
</dbReference>
<dbReference type="GO" id="GO:0016746">
    <property type="term" value="F:acyltransferase activity"/>
    <property type="evidence" value="ECO:0007669"/>
    <property type="project" value="UniProtKB-KW"/>
</dbReference>
<accession>A0A926NZC1</accession>
<dbReference type="Pfam" id="PF03062">
    <property type="entry name" value="MBOAT"/>
    <property type="match status" value="1"/>
</dbReference>
<feature type="transmembrane region" description="Helical" evidence="8">
    <location>
        <begin position="41"/>
        <end position="62"/>
    </location>
</feature>
<feature type="transmembrane region" description="Helical" evidence="8">
    <location>
        <begin position="148"/>
        <end position="166"/>
    </location>
</feature>
<dbReference type="RefSeq" id="WP_191164575.1">
    <property type="nucleotide sequence ID" value="NZ_JACWMX010000007.1"/>
</dbReference>
<comment type="subcellular location">
    <subcellularLocation>
        <location evidence="1">Cell membrane</location>
        <topology evidence="1">Multi-pass membrane protein</topology>
    </subcellularLocation>
</comment>